<accession>A0AAN7HAD0</accession>
<comment type="caution">
    <text evidence="2">The sequence shown here is derived from an EMBL/GenBank/DDBJ whole genome shotgun (WGS) entry which is preliminary data.</text>
</comment>
<evidence type="ECO:0000313" key="3">
    <source>
        <dbReference type="Proteomes" id="UP001303760"/>
    </source>
</evidence>
<keyword evidence="3" id="KW-1185">Reference proteome</keyword>
<proteinExistence type="predicted"/>
<dbReference type="InterPro" id="IPR041018">
    <property type="entry name" value="ADPRTs_Tse2"/>
</dbReference>
<feature type="domain" description="Tse2 ADP-ribosyltransferase toxin" evidence="1">
    <location>
        <begin position="15"/>
        <end position="58"/>
    </location>
</feature>
<protein>
    <recommendedName>
        <fullName evidence="1">Tse2 ADP-ribosyltransferase toxin domain-containing protein</fullName>
    </recommendedName>
</protein>
<evidence type="ECO:0000313" key="2">
    <source>
        <dbReference type="EMBL" id="KAK4233689.1"/>
    </source>
</evidence>
<evidence type="ECO:0000259" key="1">
    <source>
        <dbReference type="Pfam" id="PF18648"/>
    </source>
</evidence>
<dbReference type="Pfam" id="PF18648">
    <property type="entry name" value="ADPRTs_Tse2"/>
    <property type="match status" value="1"/>
</dbReference>
<dbReference type="EMBL" id="MU860497">
    <property type="protein sequence ID" value="KAK4233689.1"/>
    <property type="molecule type" value="Genomic_DNA"/>
</dbReference>
<organism evidence="2 3">
    <name type="scientific">Achaetomium macrosporum</name>
    <dbReference type="NCBI Taxonomy" id="79813"/>
    <lineage>
        <taxon>Eukaryota</taxon>
        <taxon>Fungi</taxon>
        <taxon>Dikarya</taxon>
        <taxon>Ascomycota</taxon>
        <taxon>Pezizomycotina</taxon>
        <taxon>Sordariomycetes</taxon>
        <taxon>Sordariomycetidae</taxon>
        <taxon>Sordariales</taxon>
        <taxon>Chaetomiaceae</taxon>
        <taxon>Achaetomium</taxon>
    </lineage>
</organism>
<dbReference type="Proteomes" id="UP001303760">
    <property type="component" value="Unassembled WGS sequence"/>
</dbReference>
<gene>
    <name evidence="2" type="ORF">C8A03DRAFT_38583</name>
</gene>
<dbReference type="AlphaFoldDB" id="A0AAN7HAD0"/>
<name>A0AAN7HAD0_9PEZI</name>
<reference evidence="2" key="1">
    <citation type="journal article" date="2023" name="Mol. Phylogenet. Evol.">
        <title>Genome-scale phylogeny and comparative genomics of the fungal order Sordariales.</title>
        <authorList>
            <person name="Hensen N."/>
            <person name="Bonometti L."/>
            <person name="Westerberg I."/>
            <person name="Brannstrom I.O."/>
            <person name="Guillou S."/>
            <person name="Cros-Aarteil S."/>
            <person name="Calhoun S."/>
            <person name="Haridas S."/>
            <person name="Kuo A."/>
            <person name="Mondo S."/>
            <person name="Pangilinan J."/>
            <person name="Riley R."/>
            <person name="LaButti K."/>
            <person name="Andreopoulos B."/>
            <person name="Lipzen A."/>
            <person name="Chen C."/>
            <person name="Yan M."/>
            <person name="Daum C."/>
            <person name="Ng V."/>
            <person name="Clum A."/>
            <person name="Steindorff A."/>
            <person name="Ohm R.A."/>
            <person name="Martin F."/>
            <person name="Silar P."/>
            <person name="Natvig D.O."/>
            <person name="Lalanne C."/>
            <person name="Gautier V."/>
            <person name="Ament-Velasquez S.L."/>
            <person name="Kruys A."/>
            <person name="Hutchinson M.I."/>
            <person name="Powell A.J."/>
            <person name="Barry K."/>
            <person name="Miller A.N."/>
            <person name="Grigoriev I.V."/>
            <person name="Debuchy R."/>
            <person name="Gladieux P."/>
            <person name="Hiltunen Thoren M."/>
            <person name="Johannesson H."/>
        </authorList>
    </citation>
    <scope>NUCLEOTIDE SEQUENCE</scope>
    <source>
        <strain evidence="2">CBS 532.94</strain>
    </source>
</reference>
<sequence>MTRRNLIAVFNKFPRELFRVNNGRSVNLRVWRPDRYVYDVVPEDGLVLPKALDPSSYTGPV</sequence>
<reference evidence="2" key="2">
    <citation type="submission" date="2023-05" db="EMBL/GenBank/DDBJ databases">
        <authorList>
            <consortium name="Lawrence Berkeley National Laboratory"/>
            <person name="Steindorff A."/>
            <person name="Hensen N."/>
            <person name="Bonometti L."/>
            <person name="Westerberg I."/>
            <person name="Brannstrom I.O."/>
            <person name="Guillou S."/>
            <person name="Cros-Aarteil S."/>
            <person name="Calhoun S."/>
            <person name="Haridas S."/>
            <person name="Kuo A."/>
            <person name="Mondo S."/>
            <person name="Pangilinan J."/>
            <person name="Riley R."/>
            <person name="Labutti K."/>
            <person name="Andreopoulos B."/>
            <person name="Lipzen A."/>
            <person name="Chen C."/>
            <person name="Yanf M."/>
            <person name="Daum C."/>
            <person name="Ng V."/>
            <person name="Clum A."/>
            <person name="Ohm R."/>
            <person name="Martin F."/>
            <person name="Silar P."/>
            <person name="Natvig D."/>
            <person name="Lalanne C."/>
            <person name="Gautier V."/>
            <person name="Ament-Velasquez S.L."/>
            <person name="Kruys A."/>
            <person name="Hutchinson M.I."/>
            <person name="Powell A.J."/>
            <person name="Barry K."/>
            <person name="Miller A.N."/>
            <person name="Grigoriev I.V."/>
            <person name="Debuchy R."/>
            <person name="Gladieux P."/>
            <person name="Thoren M.H."/>
            <person name="Johannesson H."/>
        </authorList>
    </citation>
    <scope>NUCLEOTIDE SEQUENCE</scope>
    <source>
        <strain evidence="2">CBS 532.94</strain>
    </source>
</reference>